<dbReference type="Pfam" id="PF03028">
    <property type="entry name" value="Dynein_heavy"/>
    <property type="match status" value="1"/>
</dbReference>
<feature type="coiled-coil region" evidence="15">
    <location>
        <begin position="3395"/>
        <end position="3422"/>
    </location>
</feature>
<dbReference type="InterPro" id="IPR013602">
    <property type="entry name" value="Dynein_heavy_linker"/>
</dbReference>
<dbReference type="PANTHER" id="PTHR45703:SF36">
    <property type="entry name" value="DYNEIN HEAVY CHAIN, CYTOPLASMIC"/>
    <property type="match status" value="1"/>
</dbReference>
<dbReference type="Gene3D" id="1.20.140.100">
    <property type="entry name" value="Dynein heavy chain, N-terminal domain 2"/>
    <property type="match status" value="1"/>
</dbReference>
<dbReference type="Pfam" id="PF12781">
    <property type="entry name" value="AAA_9"/>
    <property type="match status" value="1"/>
</dbReference>
<evidence type="ECO:0000256" key="13">
    <source>
        <dbReference type="ARBA" id="ARBA00023212"/>
    </source>
</evidence>
<feature type="domain" description="AAA+ ATPase" evidence="16">
    <location>
        <begin position="2907"/>
        <end position="3067"/>
    </location>
</feature>
<dbReference type="InterPro" id="IPR041466">
    <property type="entry name" value="Dynein_AAA5_ext"/>
</dbReference>
<evidence type="ECO:0000256" key="10">
    <source>
        <dbReference type="ARBA" id="ARBA00023017"/>
    </source>
</evidence>
<dbReference type="InterPro" id="IPR013594">
    <property type="entry name" value="Dynein_heavy_tail"/>
</dbReference>
<dbReference type="GO" id="GO:0051959">
    <property type="term" value="F:dynein light intermediate chain binding"/>
    <property type="evidence" value="ECO:0007669"/>
    <property type="project" value="InterPro"/>
</dbReference>
<keyword evidence="13" id="KW-0206">Cytoskeleton</keyword>
<dbReference type="InterPro" id="IPR042222">
    <property type="entry name" value="Dynein_2_N"/>
</dbReference>
<dbReference type="Pfam" id="PF08393">
    <property type="entry name" value="DHC_N2"/>
    <property type="match status" value="1"/>
</dbReference>
<keyword evidence="5" id="KW-0963">Cytoplasm</keyword>
<dbReference type="GO" id="GO:0008569">
    <property type="term" value="F:minus-end-directed microtubule motor activity"/>
    <property type="evidence" value="ECO:0007669"/>
    <property type="project" value="InterPro"/>
</dbReference>
<keyword evidence="8" id="KW-0547">Nucleotide-binding</keyword>
<evidence type="ECO:0000256" key="9">
    <source>
        <dbReference type="ARBA" id="ARBA00022840"/>
    </source>
</evidence>
<dbReference type="InterPro" id="IPR026983">
    <property type="entry name" value="DHC"/>
</dbReference>
<dbReference type="Gene3D" id="1.10.287.2620">
    <property type="match status" value="1"/>
</dbReference>
<dbReference type="Pfam" id="PF17852">
    <property type="entry name" value="Dynein_AAA_lid"/>
    <property type="match status" value="1"/>
</dbReference>
<gene>
    <name evidence="17" type="ORF">KQ657_001683</name>
</gene>
<evidence type="ECO:0000256" key="2">
    <source>
        <dbReference type="ARBA" id="ARBA00008887"/>
    </source>
</evidence>
<name>A0A9P8AHD5_9ASCO</name>
<dbReference type="InterPro" id="IPR035699">
    <property type="entry name" value="AAA_6"/>
</dbReference>
<feature type="coiled-coil region" evidence="15">
    <location>
        <begin position="3155"/>
        <end position="3189"/>
    </location>
</feature>
<dbReference type="Proteomes" id="UP000790833">
    <property type="component" value="Unassembled WGS sequence"/>
</dbReference>
<dbReference type="InterPro" id="IPR003593">
    <property type="entry name" value="AAA+_ATPase"/>
</dbReference>
<keyword evidence="7" id="KW-0677">Repeat</keyword>
<dbReference type="GO" id="GO:0045505">
    <property type="term" value="F:dynein intermediate chain binding"/>
    <property type="evidence" value="ECO:0007669"/>
    <property type="project" value="InterPro"/>
</dbReference>
<dbReference type="Gene3D" id="1.10.8.720">
    <property type="entry name" value="Region D6 of dynein motor"/>
    <property type="match status" value="1"/>
</dbReference>
<evidence type="ECO:0000256" key="8">
    <source>
        <dbReference type="ARBA" id="ARBA00022741"/>
    </source>
</evidence>
<keyword evidence="11 15" id="KW-0175">Coiled coil</keyword>
<dbReference type="Gene3D" id="1.20.58.1120">
    <property type="match status" value="1"/>
</dbReference>
<dbReference type="FunFam" id="1.10.287.2620:FF:000001">
    <property type="entry name" value="Cytoplasmic dynein heavy chain 1"/>
    <property type="match status" value="1"/>
</dbReference>
<evidence type="ECO:0000256" key="3">
    <source>
        <dbReference type="ARBA" id="ARBA00011655"/>
    </source>
</evidence>
<reference evidence="17" key="1">
    <citation type="submission" date="2021-03" db="EMBL/GenBank/DDBJ databases">
        <authorList>
            <person name="Palmer J.M."/>
        </authorList>
    </citation>
    <scope>NUCLEOTIDE SEQUENCE</scope>
    <source>
        <strain evidence="17">ARV_011</strain>
    </source>
</reference>
<dbReference type="Gene3D" id="6.10.140.1060">
    <property type="match status" value="1"/>
</dbReference>
<evidence type="ECO:0000256" key="4">
    <source>
        <dbReference type="ARBA" id="ARBA00022197"/>
    </source>
</evidence>
<evidence type="ECO:0000256" key="12">
    <source>
        <dbReference type="ARBA" id="ARBA00023175"/>
    </source>
</evidence>
<evidence type="ECO:0000313" key="18">
    <source>
        <dbReference type="Proteomes" id="UP000790833"/>
    </source>
</evidence>
<comment type="caution">
    <text evidence="17">The sequence shown here is derived from an EMBL/GenBank/DDBJ whole genome shotgun (WGS) entry which is preliminary data.</text>
</comment>
<dbReference type="EMBL" id="JAHMUF010000017">
    <property type="protein sequence ID" value="KAG7192583.1"/>
    <property type="molecule type" value="Genomic_DNA"/>
</dbReference>
<evidence type="ECO:0000256" key="14">
    <source>
        <dbReference type="ARBA" id="ARBA00033439"/>
    </source>
</evidence>
<keyword evidence="6" id="KW-0493">Microtubule</keyword>
<accession>A0A9P8AHD5</accession>
<dbReference type="Gene3D" id="1.20.920.20">
    <property type="match status" value="1"/>
</dbReference>
<proteinExistence type="inferred from homology"/>
<dbReference type="Gene3D" id="1.10.8.710">
    <property type="match status" value="1"/>
</dbReference>
<evidence type="ECO:0000256" key="15">
    <source>
        <dbReference type="SAM" id="Coils"/>
    </source>
</evidence>
<comment type="similarity">
    <text evidence="2">Belongs to the dynein heavy chain family.</text>
</comment>
<comment type="subcellular location">
    <subcellularLocation>
        <location evidence="1">Cytoplasm</location>
        <location evidence="1">Cytoskeleton</location>
    </subcellularLocation>
</comment>
<dbReference type="FunFam" id="1.20.920.20:FF:000002">
    <property type="entry name" value="Cytoplasmic dynein 1 heavy chain"/>
    <property type="match status" value="1"/>
</dbReference>
<dbReference type="RefSeq" id="XP_043048133.1">
    <property type="nucleotide sequence ID" value="XM_043192469.1"/>
</dbReference>
<feature type="domain" description="AAA+ ATPase" evidence="16">
    <location>
        <begin position="2566"/>
        <end position="2721"/>
    </location>
</feature>
<dbReference type="Pfam" id="PF08385">
    <property type="entry name" value="DHC_N1"/>
    <property type="match status" value="1"/>
</dbReference>
<evidence type="ECO:0000256" key="6">
    <source>
        <dbReference type="ARBA" id="ARBA00022701"/>
    </source>
</evidence>
<dbReference type="PANTHER" id="PTHR45703">
    <property type="entry name" value="DYNEIN HEAVY CHAIN"/>
    <property type="match status" value="1"/>
</dbReference>
<evidence type="ECO:0000256" key="11">
    <source>
        <dbReference type="ARBA" id="ARBA00023054"/>
    </source>
</evidence>
<dbReference type="GO" id="GO:0005874">
    <property type="term" value="C:microtubule"/>
    <property type="evidence" value="ECO:0007669"/>
    <property type="project" value="UniProtKB-KW"/>
</dbReference>
<dbReference type="GO" id="GO:0007097">
    <property type="term" value="P:nuclear migration"/>
    <property type="evidence" value="ECO:0007669"/>
    <property type="project" value="UniProtKB-ARBA"/>
</dbReference>
<dbReference type="GO" id="GO:0005524">
    <property type="term" value="F:ATP binding"/>
    <property type="evidence" value="ECO:0007669"/>
    <property type="project" value="UniProtKB-KW"/>
</dbReference>
<dbReference type="Pfam" id="PF12780">
    <property type="entry name" value="AAA_8"/>
    <property type="match status" value="1"/>
</dbReference>
<dbReference type="InterPro" id="IPR035706">
    <property type="entry name" value="AAA_9"/>
</dbReference>
<protein>
    <recommendedName>
        <fullName evidence="4">Dynein heavy chain, cytoplasmic</fullName>
    </recommendedName>
    <alternativeName>
        <fullName evidence="14">Dynein heavy chain, cytosolic</fullName>
    </alternativeName>
</protein>
<dbReference type="Gene3D" id="3.40.50.300">
    <property type="entry name" value="P-loop containing nucleotide triphosphate hydrolases"/>
    <property type="match status" value="5"/>
</dbReference>
<keyword evidence="18" id="KW-1185">Reference proteome</keyword>
<dbReference type="InterPro" id="IPR042219">
    <property type="entry name" value="AAA_lid_11_sf"/>
</dbReference>
<dbReference type="FunFam" id="3.40.50.300:FF:000071">
    <property type="entry name" value="Cytoplasmic dynein heavy chain 1"/>
    <property type="match status" value="1"/>
</dbReference>
<feature type="domain" description="AAA+ ATPase" evidence="16">
    <location>
        <begin position="1916"/>
        <end position="2087"/>
    </location>
</feature>
<dbReference type="Pfam" id="PF22597">
    <property type="entry name" value="DYN_lid"/>
    <property type="match status" value="1"/>
</dbReference>
<dbReference type="Gene3D" id="1.10.472.130">
    <property type="match status" value="1"/>
</dbReference>
<dbReference type="Gene3D" id="1.20.920.30">
    <property type="match status" value="1"/>
</dbReference>
<dbReference type="InterPro" id="IPR041658">
    <property type="entry name" value="AAA_lid_11"/>
</dbReference>
<dbReference type="GO" id="GO:0030286">
    <property type="term" value="C:dynein complex"/>
    <property type="evidence" value="ECO:0007669"/>
    <property type="project" value="UniProtKB-KW"/>
</dbReference>
<organism evidence="17 18">
    <name type="scientific">Scheffersomyces spartinae</name>
    <dbReference type="NCBI Taxonomy" id="45513"/>
    <lineage>
        <taxon>Eukaryota</taxon>
        <taxon>Fungi</taxon>
        <taxon>Dikarya</taxon>
        <taxon>Ascomycota</taxon>
        <taxon>Saccharomycotina</taxon>
        <taxon>Pichiomycetes</taxon>
        <taxon>Debaryomycetaceae</taxon>
        <taxon>Scheffersomyces</taxon>
    </lineage>
</organism>
<dbReference type="InterPro" id="IPR004273">
    <property type="entry name" value="Dynein_heavy_D6_P-loop"/>
</dbReference>
<dbReference type="GO" id="GO:0072384">
    <property type="term" value="P:organelle transport along microtubule"/>
    <property type="evidence" value="ECO:0007669"/>
    <property type="project" value="UniProtKB-ARBA"/>
</dbReference>
<evidence type="ECO:0000259" key="16">
    <source>
        <dbReference type="SMART" id="SM00382"/>
    </source>
</evidence>
<dbReference type="SMART" id="SM00382">
    <property type="entry name" value="AAA"/>
    <property type="match status" value="3"/>
</dbReference>
<keyword evidence="9" id="KW-0067">ATP-binding</keyword>
<dbReference type="FunFam" id="3.40.50.300:FF:002357">
    <property type="entry name" value="Glutathione S-transferase class-mu 26 kDa isozyme"/>
    <property type="match status" value="1"/>
</dbReference>
<dbReference type="CDD" id="cd00009">
    <property type="entry name" value="AAA"/>
    <property type="match status" value="1"/>
</dbReference>
<dbReference type="InterPro" id="IPR043157">
    <property type="entry name" value="Dynein_AAA1S"/>
</dbReference>
<dbReference type="InterPro" id="IPR027417">
    <property type="entry name" value="P-loop_NTPase"/>
</dbReference>
<keyword evidence="12" id="KW-0505">Motor protein</keyword>
<dbReference type="OrthoDB" id="447173at2759"/>
<dbReference type="Pfam" id="PF18198">
    <property type="entry name" value="AAA_lid_11"/>
    <property type="match status" value="1"/>
</dbReference>
<evidence type="ECO:0000313" key="17">
    <source>
        <dbReference type="EMBL" id="KAG7192583.1"/>
    </source>
</evidence>
<dbReference type="InterPro" id="IPR042228">
    <property type="entry name" value="Dynein_linker_3"/>
</dbReference>
<dbReference type="Pfam" id="PF12777">
    <property type="entry name" value="MT"/>
    <property type="match status" value="1"/>
</dbReference>
<keyword evidence="10" id="KW-0243">Dynein</keyword>
<dbReference type="Gene3D" id="3.20.180.20">
    <property type="entry name" value="Dynein heavy chain, N-terminal domain 2"/>
    <property type="match status" value="1"/>
</dbReference>
<evidence type="ECO:0000256" key="5">
    <source>
        <dbReference type="ARBA" id="ARBA00022490"/>
    </source>
</evidence>
<dbReference type="Pfam" id="PF12774">
    <property type="entry name" value="AAA_6"/>
    <property type="match status" value="1"/>
</dbReference>
<evidence type="ECO:0000256" key="1">
    <source>
        <dbReference type="ARBA" id="ARBA00004245"/>
    </source>
</evidence>
<sequence>MIHAVLDLSDQDQTNIEIKDVFTMSENHHVAASSDSLFNYIHKLVLASTTDITTTLSVTPELLNGFIHNQNPDTLYVCRESEQYVITKELAPSESNIMILLKSRNKLQDDIPFEDQINMVNITPLSYCNNTEASELEYIDQLRLLIGMGISPYFDLVANVKHSPLQENSQFNSIEIARKKFQELLLSLQHLQQKIQVPNLLLSVHPQIRSLLDHWKDDVGDDWQSIIVPDALLNDSLFLNETSNIVNGWLKQIQEITGLDHVSSDGETIANEIHFWNSMESALISLKDQIDSVEVLMTLSILNKAKRFHTTLAFANDNAINDKLSQAILYNSILKDLPINELNSITVSNTTVNAKMYMETWDRIEVALNKLWNHIKKIKNLSLFPLTRLMDYIDVILNYDIVNKLSFVLTSFLLMSLSMEWFIEYQMDPITKIISQTEFQLKSMINILRELVRKRADKFVSIKINTQKFDEFKDRLETIKLFRFKHESMISIANTVLNNPAYFQKLLDAYNRYITSINVLDLTRQGTFMWLNNKELYMQAFQELESHLLKELNRLLDQCTTFIDFVSIESKFSHVNTQILPSKDQTSIINLAGDTYKLKILSVADKELQNLIQTHVNDKSQLNAYLDLLLNIRNVEFGGLVDPSITTTVTWNLRLIEKVTFYLQHLHKIIGLDWSKYSIGKKIQSETSSLIQSLNVETVISEWAEDIRSQQGTLTITGPLVRLIENPSTKEIDIHINIAPNAVNLTRDTHRIIELGYKVPTELLVLAKRIDKLYLFITQLNDDIKLFKRLSQVNNGEASSNSMMKYEFYLEDKRVEVFQLLYELTAIDWLHISLAIDLMSLNTPEEQLQLQQHINENLIEIQSLNKLQQFHLEMNGLNEKYVELKMFHRILHFDLFKQLATCEYNSLSILEIISQIQHQFRKISLLESTTNASTLCELINDDIEQILLKKCSIQLATLYRELTLSNEDRPKNHGNAHNIIPQILHSVTFDDNQTIIISPALETTKSTFYEYFDEIIHTMELQKKIRVESLKSIVFDSLCHSEELIDLTSRAISRIESVCNEAFDYAHKWSILQSIWELDLSESDSIRILFGQESTNLEFWYTKLHKLLNLRSIFDKPESFELIGNRIKIDITNVLSRVSIKFDQFQLELLKRFNTYVQEAITLLNRLLKDDQAKLEEKWSFQGSNIQLIMNLQNYYRIMVSLSKLKDEMALVQKYQRLLIKNRFNFPKNTLFVEQLQMNLSILESSMVKKQSIIDENKELILSKVKASANNCNDSIEELCTKWSTRKPTSGNIIPTRAIGDLDIFKKLCEPLVSSREAILLVADHFDISVLVSNDIASVTTEIDDLRYVWVSINSLWEGLDRIKSFKWQDFQPRVLKAQLDDLLNSSRSAPTRVRQYNAFEDIQQVIKTHIKNFHFIQDLKSDWMKPRHWSFLFEQISPGKRMIFESLTIGDVWSLNLSLNEPILKGIVTQAANEYTIESKLNLINEEWRGVTFDVFIYKNKYTMVKNWNELFDRCDTDVNALESMRNSPFFDTFDQEITQTHSDLSFLYTILDLWIEVQRQWVYLEGVFGNKDNDIASILPLENTRFTNITYEFGNILKRIFKLKTVRDVIHISNLQTIMEKYLETLGKVRRSLNEYLEKQRELFPRFYFIGNEDLLEIIGNSNNIDSLGPHLSKMFQGVAALEFDDHTSSIVSVLSPQGETVPLRTPISLIKYPHLISWLVALEHEIKVTLESLTRLAVSKFSRFYLVTEPTITGDVILNLINEFPSQVNDLALNINFTLSVESAMTNNRLKDVHDRVVGLIAQLTEQLHSKREPLERRKVEFMIIEIIHQRDIIGDLIDKKSDDLKFLWNIQQRFYHQPKSKLGDLQSVIMKQSHCQFNYGFEFQGAPDKLVYTSSMDQLFLTMTQALNMKLGGSPFGPAGTGKTESIKFLAHKLGRMVLVFNCDESFDYQAMGRIFLGLCKVGGWGCFDEFNRLDEKILSAVSSQVEAIESGLTNAGTRVEVSGKLIGIHEETGIFITMNPGYVGRVELPENLKKLFKSVSMNKPDKENIVEVLLIAQTFSFAKELALKMVPFFTEIDNLTSNQKHYDFGLRSLKSTLSRSGIIKRDTLMKTATTVEDEERIILRSIREIIAPKLIKEDTTILTTLEKKYFPHISIIDGGDDVSKFLLKLEETSEAAGFIASDHWTKKAIQLKQVLDSHTGTIIVGDPGSGKTAIWKQTLLVLSALDKIEAVQYVIDSKVMSKETLFGQLDVVTRDWTDGLFTSIIRKIGENIRGELNKRTWIIFDGDIDPEWAENLNSVLDDNKILTLPTGERLPVTPNVRLLFEVDSLKYATPATVSRCGIVWIDSCLVPSYDIFQYYSKSIKLTTTEFQEQVIITNKTVVDVVLASLDQRLQCLIGPDTLNCITEEAKVISHIMEFSLMRSLVTFTSLIKSHLKKLISYKLNNEGTPIDDDEYITKAILVSLVWSFAGDASVPDRQQFSLKLQQFHSFAHVEIGEDSNGGGSATLLDYDISLPDCAWEPWSLRVPEVDLEPHAITSPNLVIPTIDTIRHEDLIHCIIHDHRPLILCGPPGSGKTMTLLEVLRKSPNLDVVSLNFSKETSPKSLLKSLEQRCEYHRTGSGLTLEPKISGKWVVVFCDEINLPAPDNYGTQKVISFMRQMIEQRGFWRIKDKQWIKLGNIQFVGACNPSTDPGRSPLSERFLRHTSLVMVDYPGDKSLHQIYNTMNTALLKCVPDLRGFTSSLTNAMLDIYHANKDHFTGLRSHYVYSPRELTRWTRGIYGPIKDNEYRDLSKLLRLWYHEGIRLFGDRLVEESERAWAKEKFEAVAGTHFPNFSLQDVFNEPVLYSDWLSLVYESVNVGEIKSFVSERLRVFSEEEIETKLILHDDLLDHTLRIDRVLKQSLGHMILVGPCASGRSTLTKFVAWINGLKVFELKVKSNYGIDDFDQNLRAILLSCAKGEKICFIIDEANILDSAFIERMNSLLANAEVPGLFEGEELTNLLNICVEQAQLQGYLLDSDDEVLSWFSKQISSNLHVVFTISETERSSHSTIISSRALFNRCVLSWMGNWSDKTLIDVATSSIEDVPLDLSTYVKPETFVGLNEYQMVNLKDVIVECLIHIHKSSSGSTVNTPRKFITFIDNVTTTFFQKLDELENRYRHINNGLNKLRETVIEVNTLKADLQTKQKYLESKDLDAKKMLTKMITDQNEAERKQEFSLSTQEELAKKDVEIQLRKQRVMKDLEHAEPAVLEAQRGVQNIKKQHLTEIRSMINPPAAVKMTMEAVCILLGYEVLSWRDVQQVVRRDDFIANIVSFDNETQITPSLRTYMEKHYLSRDDFIYEVVNRASKACGPLLLWIRAHLEFSSILEKIGPLKQEVVELEREITTTKAQLIAIDQMIKELEQSIDQYKDSYSEVIRESEIIKSEMKSVENRVSRSMKLIDSLTSERQRWKESIAKFKPQRDNLIGNAMLSGAMLTYFGLYDLQLRETMLSSWKKYLKLAGIGFDESFMPATYLAKKTDIFAWEDNQTIPNDTLSIDNFVIMSHSDCIAIVDPNSKVVDTLGYLVAPKNLVTTSFNEEGYIKKVENALRFGGSILIKDAHLYDPILNTILKKEIHRNGGRAMVELGDDLIDYSAEFKLFLHTKESSIPISEFVSSWTTSVNYSVTRGSLETQILSITLQKVKPEIEKSRLELIKSLNAYQAQLHRLEQELLTSLSGSSGKLLENDDIIESLEKLKQESTEIDSKILETSVVMETVEGVRNTYSEVAKHSSTIYDLLSRLALLNPFYLVSYQKYITIYEAVLENNKQQVLDITSLNKSYYKEIFSRVGCQLMNIDKPLFAIAMAIEYYSLEIGIQVKDVFKIILEGLLSDEDDKVHGIISRAFDKMLVDYDKQEPNLIGQLPKIKEANPNNLTLQVMGSFLQLLNHSHQERAIKFIETIPEVSSFLFGAQGNYTGEYDLNDLVKLEDSQRPYILAYPEGYDATYRIEQIARDEQQKVTIVSLGSTEGIDSANKELASAMTSGNWLIIQNIQMSPNWVAELSNKITTNDFFQVLKRQQNFKLFLTCCTTSQVPEWLISNLNVLVLESQPSLGGNVIEGLKLIPSDLISQHPKEFIHVCFLLIWYHSLIQERMKYAPISFTKPYNINEVDLQSGIRIVSQIFAANTSTSTATNINPELIPWKEICYMIGEITYGSKIDIEEDKKYFISLAKQLFCLQSFDLNFSLVDSNEITLTKPEGGISVNTYSQWANNLPQDIPSGWIGLPNNSNNLLKEKEGIRIIKKLLSFK</sequence>
<dbReference type="FunFam" id="3.20.180.20:FF:000002">
    <property type="entry name" value="Cytoplasmic dynein heavy chain 1"/>
    <property type="match status" value="1"/>
</dbReference>
<dbReference type="Gene3D" id="1.10.8.1220">
    <property type="match status" value="1"/>
</dbReference>
<evidence type="ECO:0000256" key="7">
    <source>
        <dbReference type="ARBA" id="ARBA00022737"/>
    </source>
</evidence>
<dbReference type="SUPFAM" id="SSF52540">
    <property type="entry name" value="P-loop containing nucleoside triphosphate hydrolases"/>
    <property type="match status" value="4"/>
</dbReference>
<dbReference type="InterPro" id="IPR054354">
    <property type="entry name" value="DYNC2H1-like_lid"/>
</dbReference>
<dbReference type="InterPro" id="IPR024317">
    <property type="entry name" value="Dynein_heavy_chain_D4_dom"/>
</dbReference>
<dbReference type="Pfam" id="PF12775">
    <property type="entry name" value="AAA_7"/>
    <property type="match status" value="1"/>
</dbReference>
<dbReference type="GeneID" id="66115057"/>
<comment type="subunit">
    <text evidence="3">Consists of at least two heavy chains and a number of intermediate and light chains.</text>
</comment>
<dbReference type="InterPro" id="IPR024743">
    <property type="entry name" value="Dynein_HC_stalk"/>
</dbReference>